<evidence type="ECO:0000313" key="3">
    <source>
        <dbReference type="Proteomes" id="UP001314229"/>
    </source>
</evidence>
<accession>A0AAV1P8C3</accession>
<feature type="compositionally biased region" description="Basic and acidic residues" evidence="1">
    <location>
        <begin position="61"/>
        <end position="73"/>
    </location>
</feature>
<dbReference type="Proteomes" id="UP001314229">
    <property type="component" value="Unassembled WGS sequence"/>
</dbReference>
<dbReference type="AlphaFoldDB" id="A0AAV1P8C3"/>
<comment type="caution">
    <text evidence="2">The sequence shown here is derived from an EMBL/GenBank/DDBJ whole genome shotgun (WGS) entry which is preliminary data.</text>
</comment>
<evidence type="ECO:0000313" key="2">
    <source>
        <dbReference type="EMBL" id="CAK6967916.1"/>
    </source>
</evidence>
<feature type="region of interest" description="Disordered" evidence="1">
    <location>
        <begin position="131"/>
        <end position="163"/>
    </location>
</feature>
<name>A0AAV1P8C3_SCOSC</name>
<keyword evidence="3" id="KW-1185">Reference proteome</keyword>
<evidence type="ECO:0000256" key="1">
    <source>
        <dbReference type="SAM" id="MobiDB-lite"/>
    </source>
</evidence>
<feature type="region of interest" description="Disordered" evidence="1">
    <location>
        <begin position="61"/>
        <end position="81"/>
    </location>
</feature>
<dbReference type="EMBL" id="CAWUFR010000112">
    <property type="protein sequence ID" value="CAK6967916.1"/>
    <property type="molecule type" value="Genomic_DNA"/>
</dbReference>
<proteinExistence type="predicted"/>
<sequence length="163" mass="18722">MGEVNPCQLYKALCALSPCHSSLLSYTAAHLPFTSQLIHSLINSLTKDELEKLKETVHRTQQNIDKRKADHKSSKASFEESMNEDMNIIEEMIASLKKFTMEISVDFPQPDGILESYKAIADKLMTHKERQDKDVDAIIEKDDKENRKRKENIESLEEKQAEL</sequence>
<protein>
    <submittedName>
        <fullName evidence="2">Unnamed protein product</fullName>
    </submittedName>
</protein>
<organism evidence="2 3">
    <name type="scientific">Scomber scombrus</name>
    <name type="common">Atlantic mackerel</name>
    <name type="synonym">Scomber vernalis</name>
    <dbReference type="NCBI Taxonomy" id="13677"/>
    <lineage>
        <taxon>Eukaryota</taxon>
        <taxon>Metazoa</taxon>
        <taxon>Chordata</taxon>
        <taxon>Craniata</taxon>
        <taxon>Vertebrata</taxon>
        <taxon>Euteleostomi</taxon>
        <taxon>Actinopterygii</taxon>
        <taxon>Neopterygii</taxon>
        <taxon>Teleostei</taxon>
        <taxon>Neoteleostei</taxon>
        <taxon>Acanthomorphata</taxon>
        <taxon>Pelagiaria</taxon>
        <taxon>Scombriformes</taxon>
        <taxon>Scombridae</taxon>
        <taxon>Scomber</taxon>
    </lineage>
</organism>
<gene>
    <name evidence="2" type="ORF">FSCOSCO3_A017323</name>
</gene>
<reference evidence="2 3" key="1">
    <citation type="submission" date="2024-01" db="EMBL/GenBank/DDBJ databases">
        <authorList>
            <person name="Alioto T."/>
            <person name="Alioto T."/>
            <person name="Gomez Garrido J."/>
        </authorList>
    </citation>
    <scope>NUCLEOTIDE SEQUENCE [LARGE SCALE GENOMIC DNA]</scope>
</reference>